<dbReference type="OrthoDB" id="21956at2"/>
<dbReference type="RefSeq" id="WP_041016916.1">
    <property type="nucleotide sequence ID" value="NZ_CCEJ010000003.1"/>
</dbReference>
<accession>A0A090DX67</accession>
<reference evidence="1" key="1">
    <citation type="submission" date="2013-12" db="EMBL/GenBank/DDBJ databases">
        <authorList>
            <person name="Linke B."/>
        </authorList>
    </citation>
    <scope>NUCLEOTIDE SEQUENCE [LARGE SCALE GENOMIC DNA]</scope>
    <source>
        <strain evidence="1">CRIB-18</strain>
    </source>
</reference>
<dbReference type="Proteomes" id="UP000031552">
    <property type="component" value="Unassembled WGS sequence"/>
</dbReference>
<evidence type="ECO:0000313" key="2">
    <source>
        <dbReference type="Proteomes" id="UP000031552"/>
    </source>
</evidence>
<organism evidence="1 2">
    <name type="scientific">Candidatus Criblamydia sequanensis CRIB-18</name>
    <dbReference type="NCBI Taxonomy" id="1437425"/>
    <lineage>
        <taxon>Bacteria</taxon>
        <taxon>Pseudomonadati</taxon>
        <taxon>Chlamydiota</taxon>
        <taxon>Chlamydiia</taxon>
        <taxon>Parachlamydiales</taxon>
        <taxon>Candidatus Criblamydiaceae</taxon>
        <taxon>Candidatus Criblamydia</taxon>
    </lineage>
</organism>
<name>A0A090DX67_9BACT</name>
<proteinExistence type="predicted"/>
<keyword evidence="2" id="KW-1185">Reference proteome</keyword>
<sequence length="237" mass="28003">MPSTLPLEKSKLQAFHRSEALLFQFIVNEFIVSYKESQELLLLTEKFIEKPNSKKLVEELKKRIEKLTGSMKESMLFFFWNQPGGCISKLAHYATLFAKSTLKDDEKMARRYCNQAYAHALKLNDIFFSEEEKERSLVEMAREIKPLAEKVLQELKRLGKMIPKIFLKMTQNENVVFFLLRHKNELERIYPKGFVKRLLNKSYPEGIKEAEQLLLKKYEERGFPHLIPIIKLIMQDL</sequence>
<comment type="caution">
    <text evidence="1">The sequence shown here is derived from an EMBL/GenBank/DDBJ whole genome shotgun (WGS) entry which is preliminary data.</text>
</comment>
<dbReference type="EMBL" id="CCEJ010000003">
    <property type="protein sequence ID" value="CDR33424.1"/>
    <property type="molecule type" value="Genomic_DNA"/>
</dbReference>
<evidence type="ECO:0000313" key="1">
    <source>
        <dbReference type="EMBL" id="CDR33424.1"/>
    </source>
</evidence>
<protein>
    <submittedName>
        <fullName evidence="1">Uncharacterized protein</fullName>
    </submittedName>
</protein>
<dbReference type="eggNOG" id="ENOG5033I5P">
    <property type="taxonomic scope" value="Bacteria"/>
</dbReference>
<gene>
    <name evidence="1" type="ORF">CSEC_0591</name>
</gene>
<dbReference type="STRING" id="1437425.CSEC_0591"/>
<dbReference type="AlphaFoldDB" id="A0A090DX67"/>
<reference evidence="1" key="2">
    <citation type="submission" date="2014-09" db="EMBL/GenBank/DDBJ databases">
        <title>Criblamydia sequanensis harbors a mega-plasmid encoding arsenite resistance.</title>
        <authorList>
            <person name="Bertelli C."/>
            <person name="Goesmann A."/>
            <person name="Greub G."/>
        </authorList>
    </citation>
    <scope>NUCLEOTIDE SEQUENCE [LARGE SCALE GENOMIC DNA]</scope>
    <source>
        <strain evidence="1">CRIB-18</strain>
    </source>
</reference>